<dbReference type="RefSeq" id="WP_271277473.1">
    <property type="nucleotide sequence ID" value="NZ_BAABFD010000010.1"/>
</dbReference>
<sequence length="67" mass="7418">MIPKGEIGLNLAWPTGARVWTAEVVGGLLHPVEELALTLVPRLSDLRDTALCRARFALPDSEQQRMH</sequence>
<proteinExistence type="predicted"/>
<accession>A0ABT4T0V3</accession>
<dbReference type="EMBL" id="JAPNUD010000058">
    <property type="protein sequence ID" value="MDA0643107.1"/>
    <property type="molecule type" value="Genomic_DNA"/>
</dbReference>
<protein>
    <submittedName>
        <fullName evidence="1">Uncharacterized protein</fullName>
    </submittedName>
</protein>
<name>A0ABT4T0V3_9ACTN</name>
<gene>
    <name evidence="1" type="ORF">OUY24_20980</name>
</gene>
<organism evidence="1 2">
    <name type="scientific">Nonomuraea ferruginea</name>
    <dbReference type="NCBI Taxonomy" id="46174"/>
    <lineage>
        <taxon>Bacteria</taxon>
        <taxon>Bacillati</taxon>
        <taxon>Actinomycetota</taxon>
        <taxon>Actinomycetes</taxon>
        <taxon>Streptosporangiales</taxon>
        <taxon>Streptosporangiaceae</taxon>
        <taxon>Nonomuraea</taxon>
    </lineage>
</organism>
<evidence type="ECO:0000313" key="1">
    <source>
        <dbReference type="EMBL" id="MDA0643107.1"/>
    </source>
</evidence>
<evidence type="ECO:0000313" key="2">
    <source>
        <dbReference type="Proteomes" id="UP001212498"/>
    </source>
</evidence>
<keyword evidence="2" id="KW-1185">Reference proteome</keyword>
<reference evidence="1 2" key="1">
    <citation type="submission" date="2022-11" db="EMBL/GenBank/DDBJ databases">
        <title>Nonomuraea corallina sp. nov., a new species of the genus Nonomuraea isolated from sea side sediment in Thai sea.</title>
        <authorList>
            <person name="Ngamcharungchit C."/>
            <person name="Matsumoto A."/>
            <person name="Suriyachadkun C."/>
            <person name="Panbangred W."/>
            <person name="Inahashi Y."/>
            <person name="Intra B."/>
        </authorList>
    </citation>
    <scope>NUCLEOTIDE SEQUENCE [LARGE SCALE GENOMIC DNA]</scope>
    <source>
        <strain evidence="1 2">DSM 43553</strain>
    </source>
</reference>
<dbReference type="Proteomes" id="UP001212498">
    <property type="component" value="Unassembled WGS sequence"/>
</dbReference>
<comment type="caution">
    <text evidence="1">The sequence shown here is derived from an EMBL/GenBank/DDBJ whole genome shotgun (WGS) entry which is preliminary data.</text>
</comment>